<dbReference type="Proteomes" id="UP000007129">
    <property type="component" value="Unassembled WGS sequence"/>
</dbReference>
<name>K2S0W4_MACPH</name>
<accession>K2S0W4</accession>
<proteinExistence type="predicted"/>
<evidence type="ECO:0000313" key="1">
    <source>
        <dbReference type="EMBL" id="EKG10375.1"/>
    </source>
</evidence>
<protein>
    <submittedName>
        <fullName evidence="1">Uncharacterized protein</fullName>
    </submittedName>
</protein>
<sequence>MRLPSRVDSSNCFLTYSCKVVKARHAVESDWKCMVLSLEEATRRYTSAQALFPARIRPRRCCEKLVGPEAARGSLAGNIFSSISFMILTHFPRLHYFPFRASRRGPLGVKRRSGQLAHMIPFIPASAFPNPAMQMPNCAPLLSLTTKKNKQVKLQRRLPSTPGRPTP</sequence>
<organism evidence="1 2">
    <name type="scientific">Macrophomina phaseolina (strain MS6)</name>
    <name type="common">Charcoal rot fungus</name>
    <dbReference type="NCBI Taxonomy" id="1126212"/>
    <lineage>
        <taxon>Eukaryota</taxon>
        <taxon>Fungi</taxon>
        <taxon>Dikarya</taxon>
        <taxon>Ascomycota</taxon>
        <taxon>Pezizomycotina</taxon>
        <taxon>Dothideomycetes</taxon>
        <taxon>Dothideomycetes incertae sedis</taxon>
        <taxon>Botryosphaeriales</taxon>
        <taxon>Botryosphaeriaceae</taxon>
        <taxon>Macrophomina</taxon>
    </lineage>
</organism>
<gene>
    <name evidence="1" type="ORF">MPH_12474</name>
</gene>
<reference evidence="1 2" key="1">
    <citation type="journal article" date="2012" name="BMC Genomics">
        <title>Tools to kill: Genome of one of the most destructive plant pathogenic fungi Macrophomina phaseolina.</title>
        <authorList>
            <person name="Islam M.S."/>
            <person name="Haque M.S."/>
            <person name="Islam M.M."/>
            <person name="Emdad E.M."/>
            <person name="Halim A."/>
            <person name="Hossen Q.M.M."/>
            <person name="Hossain M.Z."/>
            <person name="Ahmed B."/>
            <person name="Rahim S."/>
            <person name="Rahman M.S."/>
            <person name="Alam M.M."/>
            <person name="Hou S."/>
            <person name="Wan X."/>
            <person name="Saito J.A."/>
            <person name="Alam M."/>
        </authorList>
    </citation>
    <scope>NUCLEOTIDE SEQUENCE [LARGE SCALE GENOMIC DNA]</scope>
    <source>
        <strain evidence="1 2">MS6</strain>
    </source>
</reference>
<dbReference type="HOGENOM" id="CLU_1594862_0_0_1"/>
<comment type="caution">
    <text evidence="1">The sequence shown here is derived from an EMBL/GenBank/DDBJ whole genome shotgun (WGS) entry which is preliminary data.</text>
</comment>
<dbReference type="VEuPathDB" id="FungiDB:MPH_12474"/>
<dbReference type="InParanoid" id="K2S0W4"/>
<dbReference type="EMBL" id="AHHD01000518">
    <property type="protein sequence ID" value="EKG10375.1"/>
    <property type="molecule type" value="Genomic_DNA"/>
</dbReference>
<evidence type="ECO:0000313" key="2">
    <source>
        <dbReference type="Proteomes" id="UP000007129"/>
    </source>
</evidence>
<dbReference type="AlphaFoldDB" id="K2S0W4"/>